<protein>
    <recommendedName>
        <fullName evidence="3">DUF559 domain-containing protein</fullName>
    </recommendedName>
</protein>
<evidence type="ECO:0008006" key="3">
    <source>
        <dbReference type="Google" id="ProtNLM"/>
    </source>
</evidence>
<gene>
    <name evidence="1" type="ORF">GCM10022287_07460</name>
</gene>
<reference evidence="2" key="1">
    <citation type="journal article" date="2019" name="Int. J. Syst. Evol. Microbiol.">
        <title>The Global Catalogue of Microorganisms (GCM) 10K type strain sequencing project: providing services to taxonomists for standard genome sequencing and annotation.</title>
        <authorList>
            <consortium name="The Broad Institute Genomics Platform"/>
            <consortium name="The Broad Institute Genome Sequencing Center for Infectious Disease"/>
            <person name="Wu L."/>
            <person name="Ma J."/>
        </authorList>
    </citation>
    <scope>NUCLEOTIDE SEQUENCE [LARGE SCALE GENOMIC DNA]</scope>
    <source>
        <strain evidence="2">JCM 17591</strain>
    </source>
</reference>
<sequence length="300" mass="34123">MPRPPRPLPAPLTWGPFTVSEARGHGVSESRLRAKDLSAPFRGVRAPGRLDSVIELCTAYAARMPESQYFSHLTAAQLWGFPLPRALEEPLPVHVSAVAPAREPRMKGVVGHRGVSGAGIRLLLGLPVLAPAETWLQLAPFLGIDDLIAAGDRLFKWRDHLVTRDELDEALQRMTQQAGIRKARAALREVRQNSNSPRETKLRLQALRAGFPEPELNGEISLPNRKRTWGDLVYRKWGTLMEFDGEQHRTKLRQWNRDVDRLNDLVEAGWLNTRVRKDSQDHLERLDRNLRRRGWRPGLR</sequence>
<evidence type="ECO:0000313" key="1">
    <source>
        <dbReference type="EMBL" id="GAA4170102.1"/>
    </source>
</evidence>
<comment type="caution">
    <text evidence="1">The sequence shown here is derived from an EMBL/GenBank/DDBJ whole genome shotgun (WGS) entry which is preliminary data.</text>
</comment>
<keyword evidence="2" id="KW-1185">Reference proteome</keyword>
<organism evidence="1 2">
    <name type="scientific">Gryllotalpicola koreensis</name>
    <dbReference type="NCBI Taxonomy" id="993086"/>
    <lineage>
        <taxon>Bacteria</taxon>
        <taxon>Bacillati</taxon>
        <taxon>Actinomycetota</taxon>
        <taxon>Actinomycetes</taxon>
        <taxon>Micrococcales</taxon>
        <taxon>Microbacteriaceae</taxon>
        <taxon>Gryllotalpicola</taxon>
    </lineage>
</organism>
<proteinExistence type="predicted"/>
<evidence type="ECO:0000313" key="2">
    <source>
        <dbReference type="Proteomes" id="UP001501079"/>
    </source>
</evidence>
<name>A0ABP7ZTL9_9MICO</name>
<dbReference type="EMBL" id="BAABBW010000001">
    <property type="protein sequence ID" value="GAA4170102.1"/>
    <property type="molecule type" value="Genomic_DNA"/>
</dbReference>
<accession>A0ABP7ZTL9</accession>
<dbReference type="RefSeq" id="WP_344751928.1">
    <property type="nucleotide sequence ID" value="NZ_BAABBW010000001.1"/>
</dbReference>
<dbReference type="Proteomes" id="UP001501079">
    <property type="component" value="Unassembled WGS sequence"/>
</dbReference>